<keyword evidence="1" id="KW-1133">Transmembrane helix</keyword>
<evidence type="ECO:0000313" key="3">
    <source>
        <dbReference type="EMBL" id="SUZ59700.1"/>
    </source>
</evidence>
<evidence type="ECO:0000256" key="1">
    <source>
        <dbReference type="SAM" id="Phobius"/>
    </source>
</evidence>
<protein>
    <recommendedName>
        <fullName evidence="2">Urate oxidase N-terminal domain-containing protein</fullName>
    </recommendedName>
</protein>
<keyword evidence="1" id="KW-0812">Transmembrane</keyword>
<proteinExistence type="predicted"/>
<feature type="transmembrane region" description="Helical" evidence="1">
    <location>
        <begin position="147"/>
        <end position="168"/>
    </location>
</feature>
<feature type="transmembrane region" description="Helical" evidence="1">
    <location>
        <begin position="226"/>
        <end position="243"/>
    </location>
</feature>
<dbReference type="Pfam" id="PF06181">
    <property type="entry name" value="Urate_ox_N"/>
    <property type="match status" value="1"/>
</dbReference>
<dbReference type="AlphaFoldDB" id="A0A381NYM4"/>
<feature type="transmembrane region" description="Helical" evidence="1">
    <location>
        <begin position="87"/>
        <end position="105"/>
    </location>
</feature>
<feature type="domain" description="Urate oxidase N-terminal" evidence="2">
    <location>
        <begin position="6"/>
        <end position="268"/>
    </location>
</feature>
<reference evidence="3" key="1">
    <citation type="submission" date="2018-05" db="EMBL/GenBank/DDBJ databases">
        <authorList>
            <person name="Lanie J.A."/>
            <person name="Ng W.-L."/>
            <person name="Kazmierczak K.M."/>
            <person name="Andrzejewski T.M."/>
            <person name="Davidsen T.M."/>
            <person name="Wayne K.J."/>
            <person name="Tettelin H."/>
            <person name="Glass J.I."/>
            <person name="Rusch D."/>
            <person name="Podicherti R."/>
            <person name="Tsui H.-C.T."/>
            <person name="Winkler M.E."/>
        </authorList>
    </citation>
    <scope>NUCLEOTIDE SEQUENCE</scope>
</reference>
<organism evidence="3">
    <name type="scientific">marine metagenome</name>
    <dbReference type="NCBI Taxonomy" id="408172"/>
    <lineage>
        <taxon>unclassified sequences</taxon>
        <taxon>metagenomes</taxon>
        <taxon>ecological metagenomes</taxon>
    </lineage>
</organism>
<feature type="transmembrane region" description="Helical" evidence="1">
    <location>
        <begin position="249"/>
        <end position="269"/>
    </location>
</feature>
<feature type="transmembrane region" description="Helical" evidence="1">
    <location>
        <begin position="12"/>
        <end position="31"/>
    </location>
</feature>
<accession>A0A381NYM4</accession>
<evidence type="ECO:0000259" key="2">
    <source>
        <dbReference type="Pfam" id="PF06181"/>
    </source>
</evidence>
<feature type="transmembrane region" description="Helical" evidence="1">
    <location>
        <begin position="51"/>
        <end position="66"/>
    </location>
</feature>
<feature type="transmembrane region" description="Helical" evidence="1">
    <location>
        <begin position="117"/>
        <end position="138"/>
    </location>
</feature>
<sequence length="271" mass="30655">VEWHKIHEILNLLFRWFHIIAGITWIGQTYLFNWMERTLPVEVDPDAGENVSGQLWMVHGGGFYLVEKQTKPRIMPRTLHWFKWESALTWISGMFLLILVYYMGGLMLESGSEMSELTASLIGTGVLIFGYGAYHLLWNSPLGTNEIVGSIISFILIIVLFIGLDLLFSSRAAMMHIGAVFGTIMTANVWMTILPAQRKMIASVENNESPDMFLATRAKRCSKHNTYMSVPLILIMISSHFPVTTYGNTYNWLILGGFILLGGLAAKWMRG</sequence>
<dbReference type="InterPro" id="IPR010389">
    <property type="entry name" value="Urate_ox_N"/>
</dbReference>
<name>A0A381NYM4_9ZZZZ</name>
<keyword evidence="1" id="KW-0472">Membrane</keyword>
<dbReference type="EMBL" id="UINC01000693">
    <property type="protein sequence ID" value="SUZ59700.1"/>
    <property type="molecule type" value="Genomic_DNA"/>
</dbReference>
<gene>
    <name evidence="3" type="ORF">METZ01_LOCUS12554</name>
</gene>
<feature type="non-terminal residue" evidence="3">
    <location>
        <position position="1"/>
    </location>
</feature>
<feature type="transmembrane region" description="Helical" evidence="1">
    <location>
        <begin position="174"/>
        <end position="194"/>
    </location>
</feature>